<accession>A0ABD6ECM7</accession>
<feature type="domain" description="Cwf19-like C-terminal" evidence="3">
    <location>
        <begin position="1"/>
        <end position="44"/>
    </location>
</feature>
<evidence type="ECO:0000313" key="4">
    <source>
        <dbReference type="EMBL" id="MFH4977022.1"/>
    </source>
</evidence>
<organism evidence="4 5">
    <name type="scientific">Gnathostoma spinigerum</name>
    <dbReference type="NCBI Taxonomy" id="75299"/>
    <lineage>
        <taxon>Eukaryota</taxon>
        <taxon>Metazoa</taxon>
        <taxon>Ecdysozoa</taxon>
        <taxon>Nematoda</taxon>
        <taxon>Chromadorea</taxon>
        <taxon>Rhabditida</taxon>
        <taxon>Spirurina</taxon>
        <taxon>Gnathostomatomorpha</taxon>
        <taxon>Gnathostomatoidea</taxon>
        <taxon>Gnathostomatidae</taxon>
        <taxon>Gnathostoma</taxon>
    </lineage>
</organism>
<feature type="domain" description="Cwf19-like protein C-terminal" evidence="2">
    <location>
        <begin position="53"/>
        <end position="149"/>
    </location>
</feature>
<reference evidence="4 5" key="1">
    <citation type="submission" date="2024-08" db="EMBL/GenBank/DDBJ databases">
        <title>Gnathostoma spinigerum genome.</title>
        <authorList>
            <person name="Gonzalez-Bertolin B."/>
            <person name="Monzon S."/>
            <person name="Zaballos A."/>
            <person name="Jimenez P."/>
            <person name="Dekumyoy P."/>
            <person name="Varona S."/>
            <person name="Cuesta I."/>
            <person name="Sumanam S."/>
            <person name="Adisakwattana P."/>
            <person name="Gasser R.B."/>
            <person name="Hernandez-Gonzalez A."/>
            <person name="Young N.D."/>
            <person name="Perteguer M.J."/>
        </authorList>
    </citation>
    <scope>NUCLEOTIDE SEQUENCE [LARGE SCALE GENOMIC DNA]</scope>
    <source>
        <strain evidence="4">AL3</strain>
        <tissue evidence="4">Liver</tissue>
    </source>
</reference>
<keyword evidence="5" id="KW-1185">Reference proteome</keyword>
<protein>
    <recommendedName>
        <fullName evidence="6">CWF19-like protein 2</fullName>
    </recommendedName>
</protein>
<name>A0ABD6ECM7_9BILA</name>
<dbReference type="PANTHER" id="PTHR12072:SF5">
    <property type="entry name" value="CWF19-LIKE PROTEIN 2"/>
    <property type="match status" value="1"/>
</dbReference>
<proteinExistence type="inferred from homology"/>
<evidence type="ECO:0000256" key="1">
    <source>
        <dbReference type="ARBA" id="ARBA00006795"/>
    </source>
</evidence>
<dbReference type="PANTHER" id="PTHR12072">
    <property type="entry name" value="CWF19, CELL CYCLE CONTROL PROTEIN"/>
    <property type="match status" value="1"/>
</dbReference>
<dbReference type="EMBL" id="JBGFUD010002003">
    <property type="protein sequence ID" value="MFH4977022.1"/>
    <property type="molecule type" value="Genomic_DNA"/>
</dbReference>
<dbReference type="Proteomes" id="UP001608902">
    <property type="component" value="Unassembled WGS sequence"/>
</dbReference>
<dbReference type="AlphaFoldDB" id="A0ABD6ECM7"/>
<evidence type="ECO:0000313" key="5">
    <source>
        <dbReference type="Proteomes" id="UP001608902"/>
    </source>
</evidence>
<comment type="caution">
    <text evidence="4">The sequence shown here is derived from an EMBL/GenBank/DDBJ whole genome shotgun (WGS) entry which is preliminary data.</text>
</comment>
<dbReference type="InterPro" id="IPR040194">
    <property type="entry name" value="Cwf19-like"/>
</dbReference>
<sequence>MWEDHGMDCVFVETAKNVKERCHMFIECIPLSKECGATAPMFFKEAINNSETEWSDNKKLLKLADKNGDIRRLIPKGFSYFSIDFGLQPGYVHIIEDEHRFQRSFAHECIAGMLDIEHDKWRKTKVLSNERLKECRNRLIELWSPYDWTEVAKRSIRGQDNKEPGPSH</sequence>
<dbReference type="Pfam" id="PF04677">
    <property type="entry name" value="CwfJ_C_1"/>
    <property type="match status" value="1"/>
</dbReference>
<comment type="similarity">
    <text evidence="1">Belongs to the CWF19 family.</text>
</comment>
<dbReference type="InterPro" id="IPR006768">
    <property type="entry name" value="Cwf19-like_C_dom-1"/>
</dbReference>
<dbReference type="InterPro" id="IPR006767">
    <property type="entry name" value="Cwf19-like_C_dom-2"/>
</dbReference>
<evidence type="ECO:0000259" key="3">
    <source>
        <dbReference type="Pfam" id="PF04677"/>
    </source>
</evidence>
<gene>
    <name evidence="4" type="ORF">AB6A40_003731</name>
</gene>
<evidence type="ECO:0008006" key="6">
    <source>
        <dbReference type="Google" id="ProtNLM"/>
    </source>
</evidence>
<dbReference type="Pfam" id="PF04676">
    <property type="entry name" value="CwfJ_C_2"/>
    <property type="match status" value="1"/>
</dbReference>
<evidence type="ECO:0000259" key="2">
    <source>
        <dbReference type="Pfam" id="PF04676"/>
    </source>
</evidence>